<dbReference type="AlphaFoldDB" id="A0A1G7KK08"/>
<gene>
    <name evidence="1" type="ORF">SAMN05216381_1531</name>
</gene>
<evidence type="ECO:0000313" key="1">
    <source>
        <dbReference type="EMBL" id="SDF37290.1"/>
    </source>
</evidence>
<organism evidence="1 2">
    <name type="scientific">Phytopseudomonas seleniipraecipitans</name>
    <dbReference type="NCBI Taxonomy" id="640205"/>
    <lineage>
        <taxon>Bacteria</taxon>
        <taxon>Pseudomonadati</taxon>
        <taxon>Pseudomonadota</taxon>
        <taxon>Gammaproteobacteria</taxon>
        <taxon>Pseudomonadales</taxon>
        <taxon>Pseudomonadaceae</taxon>
        <taxon>Phytopseudomonas</taxon>
    </lineage>
</organism>
<proteinExistence type="predicted"/>
<dbReference type="Proteomes" id="UP000243378">
    <property type="component" value="Unassembled WGS sequence"/>
</dbReference>
<dbReference type="EMBL" id="FNBM01000002">
    <property type="protein sequence ID" value="SDF37290.1"/>
    <property type="molecule type" value="Genomic_DNA"/>
</dbReference>
<sequence length="39" mass="4350">MNNLPAVPMSGWTDDVGYAPRSTLRTMPKAPRYPMEAAR</sequence>
<reference evidence="1 2" key="1">
    <citation type="submission" date="2016-10" db="EMBL/GenBank/DDBJ databases">
        <authorList>
            <person name="de Groot N.N."/>
        </authorList>
    </citation>
    <scope>NUCLEOTIDE SEQUENCE [LARGE SCALE GENOMIC DNA]</scope>
    <source>
        <strain evidence="1 2">LMG 25475</strain>
    </source>
</reference>
<protein>
    <submittedName>
        <fullName evidence="1">Uncharacterized protein</fullName>
    </submittedName>
</protein>
<accession>A0A1G7KK08</accession>
<name>A0A1G7KK08_9GAMM</name>
<evidence type="ECO:0000313" key="2">
    <source>
        <dbReference type="Proteomes" id="UP000243378"/>
    </source>
</evidence>